<comment type="caution">
    <text evidence="2">The sequence shown here is derived from an EMBL/GenBank/DDBJ whole genome shotgun (WGS) entry which is preliminary data.</text>
</comment>
<reference evidence="2 3" key="1">
    <citation type="journal article" date="2016" name="Nat. Commun.">
        <title>Thousands of microbial genomes shed light on interconnected biogeochemical processes in an aquifer system.</title>
        <authorList>
            <person name="Anantharaman K."/>
            <person name="Brown C.T."/>
            <person name="Hug L.A."/>
            <person name="Sharon I."/>
            <person name="Castelle C.J."/>
            <person name="Probst A.J."/>
            <person name="Thomas B.C."/>
            <person name="Singh A."/>
            <person name="Wilkins M.J."/>
            <person name="Karaoz U."/>
            <person name="Brodie E.L."/>
            <person name="Williams K.H."/>
            <person name="Hubbard S.S."/>
            <person name="Banfield J.F."/>
        </authorList>
    </citation>
    <scope>NUCLEOTIDE SEQUENCE [LARGE SCALE GENOMIC DNA]</scope>
</reference>
<evidence type="ECO:0000313" key="3">
    <source>
        <dbReference type="Proteomes" id="UP000177096"/>
    </source>
</evidence>
<feature type="transmembrane region" description="Helical" evidence="1">
    <location>
        <begin position="49"/>
        <end position="75"/>
    </location>
</feature>
<proteinExistence type="predicted"/>
<keyword evidence="1" id="KW-0472">Membrane</keyword>
<dbReference type="InterPro" id="IPR043993">
    <property type="entry name" value="T4SS_pilin"/>
</dbReference>
<sequence length="137" mass="14811">MKLFIILTILTIVLGVNLSPYKIFAQEQTEYTLLAPLEGYVENTTTAGPYIIGIFNLIIAIAGGLAVLKIIYGGIQYMSTDAFGAKNEAKDTIKNAIWGLLLAISAWLILYTVNPNLVEINLDIPRQGINPDGGGGR</sequence>
<evidence type="ECO:0000313" key="2">
    <source>
        <dbReference type="EMBL" id="OHB08788.1"/>
    </source>
</evidence>
<dbReference type="AlphaFoldDB" id="A0A1G2UH72"/>
<protein>
    <submittedName>
        <fullName evidence="2">Uncharacterized protein</fullName>
    </submittedName>
</protein>
<feature type="transmembrane region" description="Helical" evidence="1">
    <location>
        <begin position="96"/>
        <end position="113"/>
    </location>
</feature>
<dbReference type="Pfam" id="PF18895">
    <property type="entry name" value="T4SS_pilin"/>
    <property type="match status" value="1"/>
</dbReference>
<organism evidence="2 3">
    <name type="scientific">Candidatus Zambryskibacteria bacterium RIFCSPLOWO2_02_FULL_39_14</name>
    <dbReference type="NCBI Taxonomy" id="1802769"/>
    <lineage>
        <taxon>Bacteria</taxon>
        <taxon>Candidatus Zambryskiibacteriota</taxon>
    </lineage>
</organism>
<keyword evidence="1" id="KW-1133">Transmembrane helix</keyword>
<dbReference type="Proteomes" id="UP000177096">
    <property type="component" value="Unassembled WGS sequence"/>
</dbReference>
<accession>A0A1G2UH72</accession>
<gene>
    <name evidence="2" type="ORF">A3I86_02040</name>
</gene>
<name>A0A1G2UH72_9BACT</name>
<keyword evidence="1" id="KW-0812">Transmembrane</keyword>
<evidence type="ECO:0000256" key="1">
    <source>
        <dbReference type="SAM" id="Phobius"/>
    </source>
</evidence>
<dbReference type="EMBL" id="MHWM01000019">
    <property type="protein sequence ID" value="OHB08788.1"/>
    <property type="molecule type" value="Genomic_DNA"/>
</dbReference>